<dbReference type="InterPro" id="IPR013320">
    <property type="entry name" value="ConA-like_dom_sf"/>
</dbReference>
<dbReference type="Pfam" id="PF26113">
    <property type="entry name" value="GH16_XgeA"/>
    <property type="match status" value="2"/>
</dbReference>
<dbReference type="SUPFAM" id="SSF49899">
    <property type="entry name" value="Concanavalin A-like lectins/glucanases"/>
    <property type="match status" value="1"/>
</dbReference>
<evidence type="ECO:0000313" key="2">
    <source>
        <dbReference type="EMBL" id="QHU07101.1"/>
    </source>
</evidence>
<evidence type="ECO:0008006" key="3">
    <source>
        <dbReference type="Google" id="ProtNLM"/>
    </source>
</evidence>
<accession>A0A6C0JQF4</accession>
<proteinExistence type="predicted"/>
<reference evidence="2" key="1">
    <citation type="journal article" date="2020" name="Nature">
        <title>Giant virus diversity and host interactions through global metagenomics.</title>
        <authorList>
            <person name="Schulz F."/>
            <person name="Roux S."/>
            <person name="Paez-Espino D."/>
            <person name="Jungbluth S."/>
            <person name="Walsh D.A."/>
            <person name="Denef V.J."/>
            <person name="McMahon K.D."/>
            <person name="Konstantinidis K.T."/>
            <person name="Eloe-Fadrosh E.A."/>
            <person name="Kyrpides N.C."/>
            <person name="Woyke T."/>
        </authorList>
    </citation>
    <scope>NUCLEOTIDE SEQUENCE</scope>
    <source>
        <strain evidence="2">GVMAG-S-1038524-41</strain>
    </source>
</reference>
<feature type="region of interest" description="Disordered" evidence="1">
    <location>
        <begin position="303"/>
        <end position="342"/>
    </location>
</feature>
<feature type="compositionally biased region" description="Polar residues" evidence="1">
    <location>
        <begin position="318"/>
        <end position="340"/>
    </location>
</feature>
<dbReference type="InterPro" id="IPR050546">
    <property type="entry name" value="Glycosyl_Hydrlase_16"/>
</dbReference>
<evidence type="ECO:0000256" key="1">
    <source>
        <dbReference type="SAM" id="MobiDB-lite"/>
    </source>
</evidence>
<sequence>MMVILFLLLLFIALSIVYYTFFYQKGYRKIIDVHNVKSLRKHFLLDNPNLDGSDPTDGMVNYAFMFKRDANGKIIPNVNGDASWQEIPESPSLISDYDGGIMIKLDDKLDANGNVGAPRLISRKLFRGGLFVFDVEHTPIGCGVWPALWLNGFVGGPDQYHEKKGTHKYNEGMKKIVKYTVNEHKENYNRLCKPGTNLTPAKDKHLSEWLGKDTYVAMWPTGGEFDILEQTNFSDTNLVSIHGGPLCEVVNGYKNEYMVKEPGKDYVNAGVRSVCGVTFWHGGKDPKDPATYGLGPYSGCKDKTHQIGEQGGARTTLPDGNSRFNCPNNSATNAGNSQINAPPGSFGPQFNAHGGGVYAVQWTPKDIVNVWWWPRKLWSRKYLRVGTGPLSDFPDPDTWPGEDYPSKDNVSGEMSLQKILVASYVLDGKNALTDGCDFNFQGITINITLGGGWGGGAMPKYCSVDYKSEWKDYITKCYKADPGRAATQGHGVDPVTKCYDGGMTEADRGINAPAVFYSEAYFKIRSIRIFQKNKDDNIW</sequence>
<dbReference type="GO" id="GO:0009251">
    <property type="term" value="P:glucan catabolic process"/>
    <property type="evidence" value="ECO:0007669"/>
    <property type="project" value="TreeGrafter"/>
</dbReference>
<dbReference type="PANTHER" id="PTHR10963">
    <property type="entry name" value="GLYCOSYL HYDROLASE-RELATED"/>
    <property type="match status" value="1"/>
</dbReference>
<dbReference type="PANTHER" id="PTHR10963:SF24">
    <property type="entry name" value="GLYCOSIDASE C21B10.07-RELATED"/>
    <property type="match status" value="1"/>
</dbReference>
<protein>
    <recommendedName>
        <fullName evidence="3">GH16 domain-containing protein</fullName>
    </recommendedName>
</protein>
<dbReference type="Gene3D" id="2.60.120.200">
    <property type="match status" value="1"/>
</dbReference>
<organism evidence="2">
    <name type="scientific">viral metagenome</name>
    <dbReference type="NCBI Taxonomy" id="1070528"/>
    <lineage>
        <taxon>unclassified sequences</taxon>
        <taxon>metagenomes</taxon>
        <taxon>organismal metagenomes</taxon>
    </lineage>
</organism>
<name>A0A6C0JQF4_9ZZZZ</name>
<dbReference type="EMBL" id="MN740673">
    <property type="protein sequence ID" value="QHU07101.1"/>
    <property type="molecule type" value="Genomic_DNA"/>
</dbReference>
<dbReference type="AlphaFoldDB" id="A0A6C0JQF4"/>